<reference evidence="1 2" key="1">
    <citation type="submission" date="2019-09" db="EMBL/GenBank/DDBJ databases">
        <title>Draft genome sequence of Bacillus sp. JC-7.</title>
        <authorList>
            <person name="Tanaka N."/>
            <person name="Shiwa Y."/>
            <person name="Fujita N."/>
            <person name="Tanasupawat S."/>
        </authorList>
    </citation>
    <scope>NUCLEOTIDE SEQUENCE [LARGE SCALE GENOMIC DNA]</scope>
    <source>
        <strain evidence="1 2">JC-7</strain>
    </source>
</reference>
<sequence length="58" mass="6168">MRAADKNAAANNAVNQFYGVNFRDAASAEIEALDLELASESGLSRSGVKLLKKKLGRS</sequence>
<dbReference type="EMBL" id="BKZQ01000004">
    <property type="protein sequence ID" value="GER69132.1"/>
    <property type="molecule type" value="Genomic_DNA"/>
</dbReference>
<organism evidence="1 2">
    <name type="scientific">Weizmannia acidilactici</name>
    <dbReference type="NCBI Taxonomy" id="2607726"/>
    <lineage>
        <taxon>Bacteria</taxon>
        <taxon>Bacillati</taxon>
        <taxon>Bacillota</taxon>
        <taxon>Bacilli</taxon>
        <taxon>Bacillales</taxon>
        <taxon>Bacillaceae</taxon>
        <taxon>Heyndrickxia</taxon>
    </lineage>
</organism>
<protein>
    <submittedName>
        <fullName evidence="1">Uncharacterized protein</fullName>
    </submittedName>
</protein>
<dbReference type="Proteomes" id="UP000391919">
    <property type="component" value="Unassembled WGS sequence"/>
</dbReference>
<comment type="caution">
    <text evidence="1">The sequence shown here is derived from an EMBL/GenBank/DDBJ whole genome shotgun (WGS) entry which is preliminary data.</text>
</comment>
<name>A0A5J4J287_9BACI</name>
<keyword evidence="2" id="KW-1185">Reference proteome</keyword>
<proteinExistence type="predicted"/>
<dbReference type="RefSeq" id="WP_172967432.1">
    <property type="nucleotide sequence ID" value="NZ_BKZP01000005.1"/>
</dbReference>
<gene>
    <name evidence="1" type="ORF">BpJC7_04350</name>
</gene>
<evidence type="ECO:0000313" key="1">
    <source>
        <dbReference type="EMBL" id="GER69132.1"/>
    </source>
</evidence>
<evidence type="ECO:0000313" key="2">
    <source>
        <dbReference type="Proteomes" id="UP000391919"/>
    </source>
</evidence>
<dbReference type="AlphaFoldDB" id="A0A5J4J287"/>
<accession>A0A5J4J287</accession>